<name>A0A4R0MXW6_9SPHI</name>
<evidence type="ECO:0000256" key="7">
    <source>
        <dbReference type="ARBA" id="ARBA00047872"/>
    </source>
</evidence>
<comment type="catalytic activity">
    <reaction evidence="7">
        <text>L-aspartate + ATP = 4-phospho-L-aspartate + ADP</text>
        <dbReference type="Rhea" id="RHEA:23776"/>
        <dbReference type="ChEBI" id="CHEBI:29991"/>
        <dbReference type="ChEBI" id="CHEBI:30616"/>
        <dbReference type="ChEBI" id="CHEBI:57535"/>
        <dbReference type="ChEBI" id="CHEBI:456216"/>
        <dbReference type="EC" id="2.7.2.4"/>
    </reaction>
</comment>
<evidence type="ECO:0000256" key="2">
    <source>
        <dbReference type="ARBA" id="ARBA00013059"/>
    </source>
</evidence>
<dbReference type="EMBL" id="SJSK01000002">
    <property type="protein sequence ID" value="TCC91737.1"/>
    <property type="molecule type" value="Genomic_DNA"/>
</dbReference>
<organism evidence="9 10">
    <name type="scientific">Pedobacter frigiditerrae</name>
    <dbReference type="NCBI Taxonomy" id="2530452"/>
    <lineage>
        <taxon>Bacteria</taxon>
        <taxon>Pseudomonadati</taxon>
        <taxon>Bacteroidota</taxon>
        <taxon>Sphingobacteriia</taxon>
        <taxon>Sphingobacteriales</taxon>
        <taxon>Sphingobacteriaceae</taxon>
        <taxon>Pedobacter</taxon>
    </lineage>
</organism>
<dbReference type="InterPro" id="IPR045865">
    <property type="entry name" value="ACT-like_dom_sf"/>
</dbReference>
<protein>
    <recommendedName>
        <fullName evidence="2">aspartate kinase</fullName>
        <ecNumber evidence="2">2.7.2.4</ecNumber>
    </recommendedName>
</protein>
<comment type="similarity">
    <text evidence="1">Belongs to the aspartokinase family.</text>
</comment>
<keyword evidence="4" id="KW-0547">Nucleotide-binding</keyword>
<keyword evidence="3 9" id="KW-0808">Transferase</keyword>
<dbReference type="NCBIfam" id="NF006614">
    <property type="entry name" value="PRK09181.1"/>
    <property type="match status" value="1"/>
</dbReference>
<dbReference type="GO" id="GO:0005829">
    <property type="term" value="C:cytosol"/>
    <property type="evidence" value="ECO:0007669"/>
    <property type="project" value="TreeGrafter"/>
</dbReference>
<dbReference type="Gene3D" id="3.30.2130.10">
    <property type="entry name" value="VC0802-like"/>
    <property type="match status" value="1"/>
</dbReference>
<dbReference type="GO" id="GO:0005524">
    <property type="term" value="F:ATP binding"/>
    <property type="evidence" value="ECO:0007669"/>
    <property type="project" value="UniProtKB-KW"/>
</dbReference>
<dbReference type="OrthoDB" id="9799110at2"/>
<reference evidence="9 10" key="1">
    <citation type="submission" date="2019-02" db="EMBL/GenBank/DDBJ databases">
        <title>Pedobacter sp. RP-1-13 sp. nov., isolated from Arctic soil.</title>
        <authorList>
            <person name="Dahal R.H."/>
        </authorList>
    </citation>
    <scope>NUCLEOTIDE SEQUENCE [LARGE SCALE GENOMIC DNA]</scope>
    <source>
        <strain evidence="9 10">RP-1-13</strain>
    </source>
</reference>
<dbReference type="PANTHER" id="PTHR21499">
    <property type="entry name" value="ASPARTATE KINASE"/>
    <property type="match status" value="1"/>
</dbReference>
<evidence type="ECO:0000313" key="10">
    <source>
        <dbReference type="Proteomes" id="UP000292884"/>
    </source>
</evidence>
<evidence type="ECO:0000256" key="1">
    <source>
        <dbReference type="ARBA" id="ARBA00010122"/>
    </source>
</evidence>
<proteinExistence type="inferred from homology"/>
<dbReference type="RefSeq" id="WP_131552677.1">
    <property type="nucleotide sequence ID" value="NZ_SJSK01000002.1"/>
</dbReference>
<dbReference type="AlphaFoldDB" id="A0A4R0MXW6"/>
<gene>
    <name evidence="9" type="ORF">EZ428_08245</name>
</gene>
<evidence type="ECO:0000256" key="4">
    <source>
        <dbReference type="ARBA" id="ARBA00022741"/>
    </source>
</evidence>
<evidence type="ECO:0000313" key="9">
    <source>
        <dbReference type="EMBL" id="TCC91737.1"/>
    </source>
</evidence>
<dbReference type="EC" id="2.7.2.4" evidence="2"/>
<dbReference type="InterPro" id="IPR036393">
    <property type="entry name" value="AceGlu_kinase-like_sf"/>
</dbReference>
<dbReference type="SUPFAM" id="SSF55021">
    <property type="entry name" value="ACT-like"/>
    <property type="match status" value="2"/>
</dbReference>
<keyword evidence="6" id="KW-0067">ATP-binding</keyword>
<dbReference type="Gene3D" id="3.40.1160.10">
    <property type="entry name" value="Acetylglutamate kinase-like"/>
    <property type="match status" value="1"/>
</dbReference>
<dbReference type="GO" id="GO:0009090">
    <property type="term" value="P:homoserine biosynthetic process"/>
    <property type="evidence" value="ECO:0007669"/>
    <property type="project" value="TreeGrafter"/>
</dbReference>
<feature type="domain" description="Aspartate/glutamate/uridylate kinase" evidence="8">
    <location>
        <begin position="1"/>
        <end position="294"/>
    </location>
</feature>
<keyword evidence="10" id="KW-1185">Reference proteome</keyword>
<keyword evidence="5 9" id="KW-0418">Kinase</keyword>
<dbReference type="Proteomes" id="UP000292884">
    <property type="component" value="Unassembled WGS sequence"/>
</dbReference>
<evidence type="ECO:0000256" key="6">
    <source>
        <dbReference type="ARBA" id="ARBA00022840"/>
    </source>
</evidence>
<comment type="caution">
    <text evidence="9">The sequence shown here is derived from an EMBL/GenBank/DDBJ whole genome shotgun (WGS) entry which is preliminary data.</text>
</comment>
<dbReference type="PANTHER" id="PTHR21499:SF3">
    <property type="entry name" value="ASPARTOKINASE"/>
    <property type="match status" value="1"/>
</dbReference>
<dbReference type="SUPFAM" id="SSF53633">
    <property type="entry name" value="Carbamate kinase-like"/>
    <property type="match status" value="1"/>
</dbReference>
<dbReference type="GO" id="GO:0009089">
    <property type="term" value="P:lysine biosynthetic process via diaminopimelate"/>
    <property type="evidence" value="ECO:0007669"/>
    <property type="project" value="TreeGrafter"/>
</dbReference>
<dbReference type="InterPro" id="IPR001048">
    <property type="entry name" value="Asp/Glu/Uridylate_kinase"/>
</dbReference>
<evidence type="ECO:0000256" key="3">
    <source>
        <dbReference type="ARBA" id="ARBA00022679"/>
    </source>
</evidence>
<dbReference type="GO" id="GO:0004072">
    <property type="term" value="F:aspartate kinase activity"/>
    <property type="evidence" value="ECO:0007669"/>
    <property type="project" value="UniProtKB-EC"/>
</dbReference>
<evidence type="ECO:0000259" key="8">
    <source>
        <dbReference type="Pfam" id="PF00696"/>
    </source>
</evidence>
<dbReference type="Pfam" id="PF00696">
    <property type="entry name" value="AA_kinase"/>
    <property type="match status" value="1"/>
</dbReference>
<evidence type="ECO:0000256" key="5">
    <source>
        <dbReference type="ARBA" id="ARBA00022777"/>
    </source>
</evidence>
<accession>A0A4R0MXW6</accession>
<sequence>MLTVEKIGGTSMTAMKEVIDNIIYYKRKETGLYNRVFVVSAFAGVTDMLLENKRTGIPGVYHRIKKHQDFHGLLNNLLKSLKEINRRYVPLGLDLEAANNFIDRHIDEGEKYLANLANILASGYVSRESILQAAREILASIGESHSAFNLSKVLTNKGISCKLIDLGGFGDHRALSIDQRIKHAFKGIDFENNICIVTGYVKGTEGIMREFDRGYSEITFSKIAEILLPKEAIIHKEYHLSTADPVLVGKENCSPVCYTSYDIAGQLADVGMEAIHPRAAKPLESKDIPLRIKNTFDPAHPGTLITSGYVCPYKRVEVITGTDKILMLDIYDPSMVGNVGSDLEIMQLLVKYNISYTFKVTSANSISIVIWEKHYSKRLVGELRQKFSLVTIEKVAMVCLLGSNIDQPGLLSKCSATLAEKGINIKSAGIALRKVNIQFLIDRQHFATAIIALNHTMD</sequence>